<organism evidence="7 8">
    <name type="scientific">Dryococelus australis</name>
    <dbReference type="NCBI Taxonomy" id="614101"/>
    <lineage>
        <taxon>Eukaryota</taxon>
        <taxon>Metazoa</taxon>
        <taxon>Ecdysozoa</taxon>
        <taxon>Arthropoda</taxon>
        <taxon>Hexapoda</taxon>
        <taxon>Insecta</taxon>
        <taxon>Pterygota</taxon>
        <taxon>Neoptera</taxon>
        <taxon>Polyneoptera</taxon>
        <taxon>Phasmatodea</taxon>
        <taxon>Verophasmatodea</taxon>
        <taxon>Anareolatae</taxon>
        <taxon>Phasmatidae</taxon>
        <taxon>Eurycanthinae</taxon>
        <taxon>Dryococelus</taxon>
    </lineage>
</organism>
<proteinExistence type="predicted"/>
<dbReference type="InterPro" id="IPR050430">
    <property type="entry name" value="Peptidase_S1"/>
</dbReference>
<dbReference type="InterPro" id="IPR043504">
    <property type="entry name" value="Peptidase_S1_PA_chymotrypsin"/>
</dbReference>
<keyword evidence="3" id="KW-0720">Serine protease</keyword>
<dbReference type="PANTHER" id="PTHR24276:SF98">
    <property type="entry name" value="FI18310P1-RELATED"/>
    <property type="match status" value="1"/>
</dbReference>
<dbReference type="EMBL" id="JARBHB010000002">
    <property type="protein sequence ID" value="KAJ8893930.1"/>
    <property type="molecule type" value="Genomic_DNA"/>
</dbReference>
<dbReference type="SUPFAM" id="SSF50494">
    <property type="entry name" value="Trypsin-like serine proteases"/>
    <property type="match status" value="1"/>
</dbReference>
<dbReference type="InterPro" id="IPR009003">
    <property type="entry name" value="Peptidase_S1_PA"/>
</dbReference>
<feature type="region of interest" description="Disordered" evidence="5">
    <location>
        <begin position="102"/>
        <end position="137"/>
    </location>
</feature>
<dbReference type="PROSITE" id="PS00135">
    <property type="entry name" value="TRYPSIN_SER"/>
    <property type="match status" value="1"/>
</dbReference>
<evidence type="ECO:0000256" key="3">
    <source>
        <dbReference type="ARBA" id="ARBA00022825"/>
    </source>
</evidence>
<dbReference type="Pfam" id="PF00089">
    <property type="entry name" value="Trypsin"/>
    <property type="match status" value="1"/>
</dbReference>
<dbReference type="InterPro" id="IPR001254">
    <property type="entry name" value="Trypsin_dom"/>
</dbReference>
<dbReference type="CDD" id="cd00190">
    <property type="entry name" value="Tryp_SPc"/>
    <property type="match status" value="1"/>
</dbReference>
<keyword evidence="2" id="KW-0378">Hydrolase</keyword>
<evidence type="ECO:0000256" key="1">
    <source>
        <dbReference type="ARBA" id="ARBA00022670"/>
    </source>
</evidence>
<reference evidence="7 8" key="1">
    <citation type="submission" date="2023-02" db="EMBL/GenBank/DDBJ databases">
        <title>LHISI_Scaffold_Assembly.</title>
        <authorList>
            <person name="Stuart O.P."/>
            <person name="Cleave R."/>
            <person name="Magrath M.J.L."/>
            <person name="Mikheyev A.S."/>
        </authorList>
    </citation>
    <scope>NUCLEOTIDE SEQUENCE [LARGE SCALE GENOMIC DNA]</scope>
    <source>
        <strain evidence="7">Daus_M_001</strain>
        <tissue evidence="7">Leg muscle</tissue>
    </source>
</reference>
<dbReference type="PROSITE" id="PS50240">
    <property type="entry name" value="TRYPSIN_DOM"/>
    <property type="match status" value="1"/>
</dbReference>
<protein>
    <recommendedName>
        <fullName evidence="6">Peptidase S1 domain-containing protein</fullName>
    </recommendedName>
</protein>
<evidence type="ECO:0000256" key="5">
    <source>
        <dbReference type="SAM" id="MobiDB-lite"/>
    </source>
</evidence>
<evidence type="ECO:0000313" key="8">
    <source>
        <dbReference type="Proteomes" id="UP001159363"/>
    </source>
</evidence>
<dbReference type="Proteomes" id="UP001159363">
    <property type="component" value="Chromosome 2"/>
</dbReference>
<comment type="caution">
    <text evidence="7">The sequence shown here is derived from an EMBL/GenBank/DDBJ whole genome shotgun (WGS) entry which is preliminary data.</text>
</comment>
<sequence>MAITDHTAISNTLAQESRYVAHPSVSAVSGHRVQALIIAALSDCSPQVSMVHGTHERRAIDFSDESRFCLQHHDGRICIWWYHGTHLVVSCIMHSHNGPAPGVLSTKPTDHSSQPNQQTSPTDNQVRPTKATGNTNWPYHSAILTKHISRPYQTDHTNVPKNASVVIIRVGNTYKENCTKYEVINIIQHPKYIERSSGIPEYYISLLKLKSPLVFSSSVQAGSLPSANPVVKAGTILSVAGWGSTKILGDMVHILREVSVSAMSLEDCAADYGNNVNNNTKICAGYEEGKKDSCQGDSGGALVLGSTQVGIVSWGIGCALENTPGVYTNVGYFRDWIKTETRLHFEFLQHEETAIVADRYCATLTVMWRKIIPDLALHGGTANKVLMGVDFDTSGRVPLNHRREEGNC</sequence>
<feature type="domain" description="Peptidase S1" evidence="6">
    <location>
        <begin position="134"/>
        <end position="342"/>
    </location>
</feature>
<keyword evidence="4" id="KW-1015">Disulfide bond</keyword>
<dbReference type="InterPro" id="IPR033116">
    <property type="entry name" value="TRYPSIN_SER"/>
</dbReference>
<dbReference type="Gene3D" id="2.40.10.10">
    <property type="entry name" value="Trypsin-like serine proteases"/>
    <property type="match status" value="1"/>
</dbReference>
<evidence type="ECO:0000256" key="4">
    <source>
        <dbReference type="ARBA" id="ARBA00023157"/>
    </source>
</evidence>
<evidence type="ECO:0000259" key="6">
    <source>
        <dbReference type="PROSITE" id="PS50240"/>
    </source>
</evidence>
<keyword evidence="8" id="KW-1185">Reference proteome</keyword>
<gene>
    <name evidence="7" type="ORF">PR048_006531</name>
</gene>
<dbReference type="PANTHER" id="PTHR24276">
    <property type="entry name" value="POLYSERASE-RELATED"/>
    <property type="match status" value="1"/>
</dbReference>
<evidence type="ECO:0000313" key="7">
    <source>
        <dbReference type="EMBL" id="KAJ8893930.1"/>
    </source>
</evidence>
<feature type="compositionally biased region" description="Polar residues" evidence="5">
    <location>
        <begin position="111"/>
        <end position="137"/>
    </location>
</feature>
<dbReference type="SMART" id="SM00020">
    <property type="entry name" value="Tryp_SPc"/>
    <property type="match status" value="1"/>
</dbReference>
<keyword evidence="1" id="KW-0645">Protease</keyword>
<accession>A0ABQ9IB83</accession>
<name>A0ABQ9IB83_9NEOP</name>
<evidence type="ECO:0000256" key="2">
    <source>
        <dbReference type="ARBA" id="ARBA00022801"/>
    </source>
</evidence>